<evidence type="ECO:0000256" key="5">
    <source>
        <dbReference type="ARBA" id="ARBA00023136"/>
    </source>
</evidence>
<feature type="transmembrane region" description="Helical" evidence="6">
    <location>
        <begin position="316"/>
        <end position="335"/>
    </location>
</feature>
<reference evidence="8 9" key="1">
    <citation type="submission" date="2017-07" db="EMBL/GenBank/DDBJ databases">
        <title>Phylogenetic study on the rhizospheric bacterium Ochrobactrum sp. A44.</title>
        <authorList>
            <person name="Krzyzanowska D.M."/>
            <person name="Ossowicki A."/>
            <person name="Rajewska M."/>
            <person name="Maciag T."/>
            <person name="Kaczynski Z."/>
            <person name="Czerwicka M."/>
            <person name="Jafra S."/>
        </authorList>
    </citation>
    <scope>NUCLEOTIDE SEQUENCE [LARGE SCALE GENOMIC DNA]</scope>
    <source>
        <strain evidence="8 9">CCUG 30717</strain>
    </source>
</reference>
<accession>A0A256G3T1</accession>
<protein>
    <submittedName>
        <fullName evidence="8">Major Facilitator Superfamily protein</fullName>
    </submittedName>
</protein>
<dbReference type="InterPro" id="IPR036259">
    <property type="entry name" value="MFS_trans_sf"/>
</dbReference>
<feature type="transmembrane region" description="Helical" evidence="6">
    <location>
        <begin position="382"/>
        <end position="401"/>
    </location>
</feature>
<dbReference type="CDD" id="cd17324">
    <property type="entry name" value="MFS_NepI_like"/>
    <property type="match status" value="1"/>
</dbReference>
<organism evidence="8 9">
    <name type="scientific">Brucella pseudogrignonensis</name>
    <dbReference type="NCBI Taxonomy" id="419475"/>
    <lineage>
        <taxon>Bacteria</taxon>
        <taxon>Pseudomonadati</taxon>
        <taxon>Pseudomonadota</taxon>
        <taxon>Alphaproteobacteria</taxon>
        <taxon>Hyphomicrobiales</taxon>
        <taxon>Brucellaceae</taxon>
        <taxon>Brucella/Ochrobactrum group</taxon>
        <taxon>Brucella</taxon>
    </lineage>
</organism>
<feature type="transmembrane region" description="Helical" evidence="6">
    <location>
        <begin position="66"/>
        <end position="89"/>
    </location>
</feature>
<keyword evidence="2" id="KW-1003">Cell membrane</keyword>
<gene>
    <name evidence="8" type="ORF">CEV34_4912</name>
</gene>
<evidence type="ECO:0000313" key="9">
    <source>
        <dbReference type="Proteomes" id="UP000216188"/>
    </source>
</evidence>
<comment type="caution">
    <text evidence="8">The sequence shown here is derived from an EMBL/GenBank/DDBJ whole genome shotgun (WGS) entry which is preliminary data.</text>
</comment>
<dbReference type="PANTHER" id="PTHR43124:SF8">
    <property type="entry name" value="INNER MEMBRANE TRANSPORT PROTEIN YDHP"/>
    <property type="match status" value="1"/>
</dbReference>
<dbReference type="EMBL" id="NNRM01000047">
    <property type="protein sequence ID" value="OYR21640.1"/>
    <property type="molecule type" value="Genomic_DNA"/>
</dbReference>
<keyword evidence="4 6" id="KW-1133">Transmembrane helix</keyword>
<evidence type="ECO:0000256" key="1">
    <source>
        <dbReference type="ARBA" id="ARBA00004651"/>
    </source>
</evidence>
<dbReference type="AlphaFoldDB" id="A0A256G3T1"/>
<evidence type="ECO:0000313" key="8">
    <source>
        <dbReference type="EMBL" id="OYR21640.1"/>
    </source>
</evidence>
<evidence type="ECO:0000256" key="4">
    <source>
        <dbReference type="ARBA" id="ARBA00022989"/>
    </source>
</evidence>
<dbReference type="Gene3D" id="1.20.1250.20">
    <property type="entry name" value="MFS general substrate transporter like domains"/>
    <property type="match status" value="2"/>
</dbReference>
<feature type="transmembrane region" description="Helical" evidence="6">
    <location>
        <begin position="261"/>
        <end position="281"/>
    </location>
</feature>
<keyword evidence="3 6" id="KW-0812">Transmembrane</keyword>
<keyword evidence="5 6" id="KW-0472">Membrane</keyword>
<feature type="transmembrane region" description="Helical" evidence="6">
    <location>
        <begin position="288"/>
        <end position="310"/>
    </location>
</feature>
<feature type="domain" description="Major facilitator superfamily (MFS) profile" evidence="7">
    <location>
        <begin position="26"/>
        <end position="404"/>
    </location>
</feature>
<evidence type="ECO:0000259" key="7">
    <source>
        <dbReference type="PROSITE" id="PS50850"/>
    </source>
</evidence>
<dbReference type="GO" id="GO:0005886">
    <property type="term" value="C:plasma membrane"/>
    <property type="evidence" value="ECO:0007669"/>
    <property type="project" value="UniProtKB-SubCell"/>
</dbReference>
<dbReference type="SUPFAM" id="SSF103473">
    <property type="entry name" value="MFS general substrate transporter"/>
    <property type="match status" value="1"/>
</dbReference>
<feature type="transmembrane region" description="Helical" evidence="6">
    <location>
        <begin position="225"/>
        <end position="249"/>
    </location>
</feature>
<dbReference type="GO" id="GO:0022857">
    <property type="term" value="F:transmembrane transporter activity"/>
    <property type="evidence" value="ECO:0007669"/>
    <property type="project" value="InterPro"/>
</dbReference>
<feature type="transmembrane region" description="Helical" evidence="6">
    <location>
        <begin position="121"/>
        <end position="142"/>
    </location>
</feature>
<evidence type="ECO:0000256" key="6">
    <source>
        <dbReference type="SAM" id="Phobius"/>
    </source>
</evidence>
<dbReference type="InterPro" id="IPR011701">
    <property type="entry name" value="MFS"/>
</dbReference>
<sequence>MTDAETKARAALTSGKTAEAKQAGLPLVVYVLGLTILSVTTSEFMVAGMMPSLSAAFGVSVAEVGYLISIYAASMVIGGPLLTVGLLKLRAPNKQALLSLLAIYAIGGVIAAMAQNYEVMAIARVVTGVAGSACFGVSLAICADLVGPESRGRAASIVIGGLMFATVLGVPAATLIDQHYGWRASFWLVVAMTVACAVVSAILIPASRKSQEVSLGTELAAFRNVGLWAAYASSALIIGATFAAFSYFSPIFTEVTGFSESAVPVLLMIYGVANVVGNAIVGRYADRYTMPIMVVGLTVLAVTLAIFAIFADNRTISVVAFVVIGLVGVPMNPAMIARVMKTANPGSLVNTVHTSVINVGLGAGAWLGGVGIASGYGLRSPLWVGVGLALIGLLSLAPASARRLDP</sequence>
<dbReference type="PANTHER" id="PTHR43124">
    <property type="entry name" value="PURINE EFFLUX PUMP PBUE"/>
    <property type="match status" value="1"/>
</dbReference>
<feature type="transmembrane region" description="Helical" evidence="6">
    <location>
        <begin position="182"/>
        <end position="204"/>
    </location>
</feature>
<feature type="transmembrane region" description="Helical" evidence="6">
    <location>
        <begin position="356"/>
        <end position="376"/>
    </location>
</feature>
<comment type="subcellular location">
    <subcellularLocation>
        <location evidence="1">Cell membrane</location>
        <topology evidence="1">Multi-pass membrane protein</topology>
    </subcellularLocation>
</comment>
<dbReference type="Pfam" id="PF07690">
    <property type="entry name" value="MFS_1"/>
    <property type="match status" value="1"/>
</dbReference>
<dbReference type="PROSITE" id="PS50850">
    <property type="entry name" value="MFS"/>
    <property type="match status" value="1"/>
</dbReference>
<feature type="transmembrane region" description="Helical" evidence="6">
    <location>
        <begin position="27"/>
        <end position="46"/>
    </location>
</feature>
<evidence type="ECO:0000256" key="2">
    <source>
        <dbReference type="ARBA" id="ARBA00022475"/>
    </source>
</evidence>
<keyword evidence="9" id="KW-1185">Reference proteome</keyword>
<proteinExistence type="predicted"/>
<feature type="transmembrane region" description="Helical" evidence="6">
    <location>
        <begin position="96"/>
        <end position="115"/>
    </location>
</feature>
<dbReference type="InterPro" id="IPR050189">
    <property type="entry name" value="MFS_Efflux_Transporters"/>
</dbReference>
<name>A0A256G3T1_9HYPH</name>
<dbReference type="Proteomes" id="UP000216188">
    <property type="component" value="Unassembled WGS sequence"/>
</dbReference>
<feature type="transmembrane region" description="Helical" evidence="6">
    <location>
        <begin position="154"/>
        <end position="176"/>
    </location>
</feature>
<dbReference type="InterPro" id="IPR020846">
    <property type="entry name" value="MFS_dom"/>
</dbReference>
<evidence type="ECO:0000256" key="3">
    <source>
        <dbReference type="ARBA" id="ARBA00022692"/>
    </source>
</evidence>